<dbReference type="EMBL" id="BARS01029767">
    <property type="protein sequence ID" value="GAG08312.1"/>
    <property type="molecule type" value="Genomic_DNA"/>
</dbReference>
<feature type="non-terminal residue" evidence="1">
    <location>
        <position position="1"/>
    </location>
</feature>
<accession>X0VAE5</accession>
<sequence length="118" mass="13155">KKSGCGFVNRGISIGVEGGLYPCLQAPSFPEYKVGDLREGIDLEKRASFQNITKTLCQECVYKLNKCPETMYRKYGKFGVNPPRWFAEFEVAKIEAIEDLLGLPHLETACNGGELFEG</sequence>
<name>X0VAE5_9ZZZZ</name>
<evidence type="ECO:0000313" key="1">
    <source>
        <dbReference type="EMBL" id="GAG08312.1"/>
    </source>
</evidence>
<evidence type="ECO:0008006" key="2">
    <source>
        <dbReference type="Google" id="ProtNLM"/>
    </source>
</evidence>
<protein>
    <recommendedName>
        <fullName evidence="2">4Fe4S-binding SPASM domain-containing protein</fullName>
    </recommendedName>
</protein>
<comment type="caution">
    <text evidence="1">The sequence shown here is derived from an EMBL/GenBank/DDBJ whole genome shotgun (WGS) entry which is preliminary data.</text>
</comment>
<proteinExistence type="predicted"/>
<reference evidence="1" key="1">
    <citation type="journal article" date="2014" name="Front. Microbiol.">
        <title>High frequency of phylogenetically diverse reductive dehalogenase-homologous genes in deep subseafloor sedimentary metagenomes.</title>
        <authorList>
            <person name="Kawai M."/>
            <person name="Futagami T."/>
            <person name="Toyoda A."/>
            <person name="Takaki Y."/>
            <person name="Nishi S."/>
            <person name="Hori S."/>
            <person name="Arai W."/>
            <person name="Tsubouchi T."/>
            <person name="Morono Y."/>
            <person name="Uchiyama I."/>
            <person name="Ito T."/>
            <person name="Fujiyama A."/>
            <person name="Inagaki F."/>
            <person name="Takami H."/>
        </authorList>
    </citation>
    <scope>NUCLEOTIDE SEQUENCE</scope>
    <source>
        <strain evidence="1">Expedition CK06-06</strain>
    </source>
</reference>
<dbReference type="AlphaFoldDB" id="X0VAE5"/>
<organism evidence="1">
    <name type="scientific">marine sediment metagenome</name>
    <dbReference type="NCBI Taxonomy" id="412755"/>
    <lineage>
        <taxon>unclassified sequences</taxon>
        <taxon>metagenomes</taxon>
        <taxon>ecological metagenomes</taxon>
    </lineage>
</organism>
<gene>
    <name evidence="1" type="ORF">S01H1_46483</name>
</gene>